<gene>
    <name evidence="3" type="ORF">HPP92_015876</name>
    <name evidence="2" type="ORF">HPP92_016481</name>
</gene>
<dbReference type="Proteomes" id="UP000639772">
    <property type="component" value="Unassembled WGS sequence"/>
</dbReference>
<comment type="caution">
    <text evidence="2">The sequence shown here is derived from an EMBL/GenBank/DDBJ whole genome shotgun (WGS) entry which is preliminary data.</text>
</comment>
<keyword evidence="1" id="KW-0812">Transmembrane</keyword>
<evidence type="ECO:0008006" key="6">
    <source>
        <dbReference type="Google" id="ProtNLM"/>
    </source>
</evidence>
<dbReference type="AlphaFoldDB" id="A0A835US61"/>
<sequence>MLFRNNTAYHDVHHQLHGSKYNFSQPFFVTWDKILGTHMPSSLILDRKSKEESSKERNIYNSSHPSTNIYDLVLDFYACYISFYVWVAFVLEHEGMKYEGLSKRIKKRSKQFT</sequence>
<evidence type="ECO:0000313" key="2">
    <source>
        <dbReference type="EMBL" id="KAG0469781.1"/>
    </source>
</evidence>
<evidence type="ECO:0000313" key="5">
    <source>
        <dbReference type="Proteomes" id="UP000639772"/>
    </source>
</evidence>
<evidence type="ECO:0000256" key="1">
    <source>
        <dbReference type="SAM" id="Phobius"/>
    </source>
</evidence>
<keyword evidence="1" id="KW-0472">Membrane</keyword>
<dbReference type="Proteomes" id="UP000636800">
    <property type="component" value="Unassembled WGS sequence"/>
</dbReference>
<keyword evidence="4" id="KW-1185">Reference proteome</keyword>
<dbReference type="OrthoDB" id="686641at2759"/>
<organism evidence="2 4">
    <name type="scientific">Vanilla planifolia</name>
    <name type="common">Vanilla</name>
    <dbReference type="NCBI Taxonomy" id="51239"/>
    <lineage>
        <taxon>Eukaryota</taxon>
        <taxon>Viridiplantae</taxon>
        <taxon>Streptophyta</taxon>
        <taxon>Embryophyta</taxon>
        <taxon>Tracheophyta</taxon>
        <taxon>Spermatophyta</taxon>
        <taxon>Magnoliopsida</taxon>
        <taxon>Liliopsida</taxon>
        <taxon>Asparagales</taxon>
        <taxon>Orchidaceae</taxon>
        <taxon>Vanilloideae</taxon>
        <taxon>Vanilleae</taxon>
        <taxon>Vanilla</taxon>
    </lineage>
</organism>
<accession>A0A835US61</accession>
<proteinExistence type="predicted"/>
<dbReference type="EMBL" id="JADCNL010000008">
    <property type="protein sequence ID" value="KAG0469781.1"/>
    <property type="molecule type" value="Genomic_DNA"/>
</dbReference>
<reference evidence="4 5" key="1">
    <citation type="journal article" date="2020" name="Nat. Food">
        <title>A phased Vanilla planifolia genome enables genetic improvement of flavour and production.</title>
        <authorList>
            <person name="Hasing T."/>
            <person name="Tang H."/>
            <person name="Brym M."/>
            <person name="Khazi F."/>
            <person name="Huang T."/>
            <person name="Chambers A.H."/>
        </authorList>
    </citation>
    <scope>NUCLEOTIDE SEQUENCE [LARGE SCALE GENOMIC DNA]</scope>
    <source>
        <tissue evidence="2">Leaf</tissue>
    </source>
</reference>
<name>A0A835US61_VANPL</name>
<evidence type="ECO:0000313" key="3">
    <source>
        <dbReference type="EMBL" id="KAG0471330.1"/>
    </source>
</evidence>
<protein>
    <recommendedName>
        <fullName evidence="6">Fatty acid hydroxylase domain-containing protein</fullName>
    </recommendedName>
</protein>
<feature type="transmembrane region" description="Helical" evidence="1">
    <location>
        <begin position="72"/>
        <end position="91"/>
    </location>
</feature>
<keyword evidence="1" id="KW-1133">Transmembrane helix</keyword>
<evidence type="ECO:0000313" key="4">
    <source>
        <dbReference type="Proteomes" id="UP000636800"/>
    </source>
</evidence>
<dbReference type="EMBL" id="JADCNM010000008">
    <property type="protein sequence ID" value="KAG0471330.1"/>
    <property type="molecule type" value="Genomic_DNA"/>
</dbReference>